<proteinExistence type="predicted"/>
<reference evidence="1 2" key="1">
    <citation type="submission" date="2016-07" db="EMBL/GenBank/DDBJ databases">
        <title>Pervasive Adenine N6-methylation of Active Genes in Fungi.</title>
        <authorList>
            <consortium name="DOE Joint Genome Institute"/>
            <person name="Mondo S.J."/>
            <person name="Dannebaum R.O."/>
            <person name="Kuo R.C."/>
            <person name="Labutti K."/>
            <person name="Haridas S."/>
            <person name="Kuo A."/>
            <person name="Salamov A."/>
            <person name="Ahrendt S.R."/>
            <person name="Lipzen A."/>
            <person name="Sullivan W."/>
            <person name="Andreopoulos W.B."/>
            <person name="Clum A."/>
            <person name="Lindquist E."/>
            <person name="Daum C."/>
            <person name="Ramamoorthy G.K."/>
            <person name="Gryganskyi A."/>
            <person name="Culley D."/>
            <person name="Magnuson J.K."/>
            <person name="James T.Y."/>
            <person name="O'Malley M.A."/>
            <person name="Stajich J.E."/>
            <person name="Spatafora J.W."/>
            <person name="Visel A."/>
            <person name="Grigoriev I.V."/>
        </authorList>
    </citation>
    <scope>NUCLEOTIDE SEQUENCE [LARGE SCALE GENOMIC DNA]</scope>
    <source>
        <strain evidence="1 2">CBS 115471</strain>
    </source>
</reference>
<gene>
    <name evidence="1" type="ORF">BCR34DRAFT_350279</name>
</gene>
<keyword evidence="2" id="KW-1185">Reference proteome</keyword>
<evidence type="ECO:0000313" key="1">
    <source>
        <dbReference type="EMBL" id="ORY10402.1"/>
    </source>
</evidence>
<accession>A0A1Y1ZJH6</accession>
<evidence type="ECO:0000313" key="2">
    <source>
        <dbReference type="Proteomes" id="UP000193144"/>
    </source>
</evidence>
<dbReference type="EMBL" id="MCFA01000073">
    <property type="protein sequence ID" value="ORY10402.1"/>
    <property type="molecule type" value="Genomic_DNA"/>
</dbReference>
<name>A0A1Y1ZJH6_9PLEO</name>
<protein>
    <submittedName>
        <fullName evidence="1">Uncharacterized protein</fullName>
    </submittedName>
</protein>
<sequence>MVERGGMRMFLERKMLSIVNRIWYLVSSFDFGMAMDVGKHIKLGHAVVLLRRCVQSGGRLCAGNADLLLHLYEKAECGGEVQRHSRRYKKRTRVSQLDMIGPLANFPFRSYTVRVPIVRFPEEERNSRGESCEMLHRPSWRCRIRRFGL</sequence>
<comment type="caution">
    <text evidence="1">The sequence shown here is derived from an EMBL/GenBank/DDBJ whole genome shotgun (WGS) entry which is preliminary data.</text>
</comment>
<organism evidence="1 2">
    <name type="scientific">Clohesyomyces aquaticus</name>
    <dbReference type="NCBI Taxonomy" id="1231657"/>
    <lineage>
        <taxon>Eukaryota</taxon>
        <taxon>Fungi</taxon>
        <taxon>Dikarya</taxon>
        <taxon>Ascomycota</taxon>
        <taxon>Pezizomycotina</taxon>
        <taxon>Dothideomycetes</taxon>
        <taxon>Pleosporomycetidae</taxon>
        <taxon>Pleosporales</taxon>
        <taxon>Lindgomycetaceae</taxon>
        <taxon>Clohesyomyces</taxon>
    </lineage>
</organism>
<dbReference type="AlphaFoldDB" id="A0A1Y1ZJH6"/>
<dbReference type="Proteomes" id="UP000193144">
    <property type="component" value="Unassembled WGS sequence"/>
</dbReference>